<accession>A0ABD5WML9</accession>
<feature type="transmembrane region" description="Helical" evidence="1">
    <location>
        <begin position="96"/>
        <end position="114"/>
    </location>
</feature>
<keyword evidence="3" id="KW-1185">Reference proteome</keyword>
<evidence type="ECO:0000313" key="2">
    <source>
        <dbReference type="EMBL" id="MFC7081732.1"/>
    </source>
</evidence>
<gene>
    <name evidence="2" type="ORF">ACFQJ6_18140</name>
</gene>
<dbReference type="InterPro" id="IPR058307">
    <property type="entry name" value="DUF7994"/>
</dbReference>
<organism evidence="2 3">
    <name type="scientific">Halorussus caseinilyticus</name>
    <dbReference type="NCBI Taxonomy" id="3034025"/>
    <lineage>
        <taxon>Archaea</taxon>
        <taxon>Methanobacteriati</taxon>
        <taxon>Methanobacteriota</taxon>
        <taxon>Stenosarchaea group</taxon>
        <taxon>Halobacteria</taxon>
        <taxon>Halobacteriales</taxon>
        <taxon>Haladaptataceae</taxon>
        <taxon>Halorussus</taxon>
    </lineage>
</organism>
<name>A0ABD5WML9_9EURY</name>
<dbReference type="Pfam" id="PF25957">
    <property type="entry name" value="DUF7994"/>
    <property type="match status" value="1"/>
</dbReference>
<dbReference type="EMBL" id="JBHSZH010000005">
    <property type="protein sequence ID" value="MFC7081732.1"/>
    <property type="molecule type" value="Genomic_DNA"/>
</dbReference>
<evidence type="ECO:0000256" key="1">
    <source>
        <dbReference type="SAM" id="Phobius"/>
    </source>
</evidence>
<dbReference type="Proteomes" id="UP001596407">
    <property type="component" value="Unassembled WGS sequence"/>
</dbReference>
<dbReference type="GeneID" id="79304948"/>
<dbReference type="AlphaFoldDB" id="A0ABD5WML9"/>
<keyword evidence="1" id="KW-0812">Transmembrane</keyword>
<proteinExistence type="predicted"/>
<comment type="caution">
    <text evidence="2">The sequence shown here is derived from an EMBL/GenBank/DDBJ whole genome shotgun (WGS) entry which is preliminary data.</text>
</comment>
<evidence type="ECO:0000313" key="3">
    <source>
        <dbReference type="Proteomes" id="UP001596407"/>
    </source>
</evidence>
<feature type="transmembrane region" description="Helical" evidence="1">
    <location>
        <begin position="33"/>
        <end position="51"/>
    </location>
</feature>
<keyword evidence="1" id="KW-1133">Transmembrane helix</keyword>
<keyword evidence="1" id="KW-0472">Membrane</keyword>
<reference evidence="2 3" key="1">
    <citation type="journal article" date="2019" name="Int. J. Syst. Evol. Microbiol.">
        <title>The Global Catalogue of Microorganisms (GCM) 10K type strain sequencing project: providing services to taxonomists for standard genome sequencing and annotation.</title>
        <authorList>
            <consortium name="The Broad Institute Genomics Platform"/>
            <consortium name="The Broad Institute Genome Sequencing Center for Infectious Disease"/>
            <person name="Wu L."/>
            <person name="Ma J."/>
        </authorList>
    </citation>
    <scope>NUCLEOTIDE SEQUENCE [LARGE SCALE GENOMIC DNA]</scope>
    <source>
        <strain evidence="2 3">DT72</strain>
    </source>
</reference>
<sequence>MKQSRFRYLGAFDLLLVAAFVAVFGVRALTASVVVPAMALAGVSAIVAGSVAEVSVGPLALSWRHFVGATYALFGLLLPGSYLSSVVSGTASRAELALFAVASVGALSLLFYGYDVVRGGEHFEVEPDVETVVGR</sequence>
<feature type="transmembrane region" description="Helical" evidence="1">
    <location>
        <begin position="63"/>
        <end position="84"/>
    </location>
</feature>
<feature type="transmembrane region" description="Helical" evidence="1">
    <location>
        <begin position="6"/>
        <end position="26"/>
    </location>
</feature>
<protein>
    <submittedName>
        <fullName evidence="2">Uncharacterized protein</fullName>
    </submittedName>
</protein>
<dbReference type="RefSeq" id="WP_276280320.1">
    <property type="nucleotide sequence ID" value="NZ_CP119809.1"/>
</dbReference>